<keyword evidence="1" id="KW-1133">Transmembrane helix</keyword>
<reference evidence="2 3" key="1">
    <citation type="submission" date="2019-07" db="EMBL/GenBank/DDBJ databases">
        <title>Whole genome shotgun sequence of Oceanithermus desulfurans NBRC 100063.</title>
        <authorList>
            <person name="Hosoyama A."/>
            <person name="Uohara A."/>
            <person name="Ohji S."/>
            <person name="Ichikawa N."/>
        </authorList>
    </citation>
    <scope>NUCLEOTIDE SEQUENCE [LARGE SCALE GENOMIC DNA]</scope>
    <source>
        <strain evidence="2 3">NBRC 100063</strain>
    </source>
</reference>
<evidence type="ECO:0000313" key="2">
    <source>
        <dbReference type="EMBL" id="GEM89242.1"/>
    </source>
</evidence>
<dbReference type="Proteomes" id="UP000321827">
    <property type="component" value="Unassembled WGS sequence"/>
</dbReference>
<dbReference type="OrthoDB" id="9869772at2"/>
<evidence type="ECO:0008006" key="4">
    <source>
        <dbReference type="Google" id="ProtNLM"/>
    </source>
</evidence>
<comment type="caution">
    <text evidence="2">The sequence shown here is derived from an EMBL/GenBank/DDBJ whole genome shotgun (WGS) entry which is preliminary data.</text>
</comment>
<dbReference type="RefSeq" id="WP_147145825.1">
    <property type="nucleotide sequence ID" value="NZ_BJXN01000003.1"/>
</dbReference>
<gene>
    <name evidence="2" type="ORF">ODE01S_06760</name>
</gene>
<organism evidence="2 3">
    <name type="scientific">Oceanithermus desulfurans NBRC 100063</name>
    <dbReference type="NCBI Taxonomy" id="1227550"/>
    <lineage>
        <taxon>Bacteria</taxon>
        <taxon>Thermotogati</taxon>
        <taxon>Deinococcota</taxon>
        <taxon>Deinococci</taxon>
        <taxon>Thermales</taxon>
        <taxon>Thermaceae</taxon>
        <taxon>Oceanithermus</taxon>
    </lineage>
</organism>
<keyword evidence="1" id="KW-0472">Membrane</keyword>
<keyword evidence="1" id="KW-0812">Transmembrane</keyword>
<feature type="transmembrane region" description="Helical" evidence="1">
    <location>
        <begin position="80"/>
        <end position="99"/>
    </location>
</feature>
<accession>A0A511RJW0</accession>
<proteinExistence type="predicted"/>
<evidence type="ECO:0000313" key="3">
    <source>
        <dbReference type="Proteomes" id="UP000321827"/>
    </source>
</evidence>
<protein>
    <recommendedName>
        <fullName evidence="4">Transmembrane protein</fullName>
    </recommendedName>
</protein>
<dbReference type="AlphaFoldDB" id="A0A511RJW0"/>
<feature type="transmembrane region" description="Helical" evidence="1">
    <location>
        <begin position="41"/>
        <end position="59"/>
    </location>
</feature>
<evidence type="ECO:0000256" key="1">
    <source>
        <dbReference type="SAM" id="Phobius"/>
    </source>
</evidence>
<dbReference type="EMBL" id="BJXN01000003">
    <property type="protein sequence ID" value="GEM89242.1"/>
    <property type="molecule type" value="Genomic_DNA"/>
</dbReference>
<name>A0A511RJW0_9DEIN</name>
<sequence length="105" mass="11225">MIRDLLGVVAFAAAASASFLWLAYRAGRCRSAGCVNRAGRWLGILTFGWIAALVACLVWGRLTQQGPFAAGVFRTPLERWLTWVVAASLLTAAAAYLRAVARQGG</sequence>